<dbReference type="PANTHER" id="PTHR43969:SF9">
    <property type="entry name" value="GLUTATHIONE S TRANSFERASE D10, ISOFORM A-RELATED"/>
    <property type="match status" value="1"/>
</dbReference>
<dbReference type="FunFam" id="1.20.1050.10:FF:000007">
    <property type="entry name" value="Glutathione S-transferase 1-1"/>
    <property type="match status" value="1"/>
</dbReference>
<dbReference type="Gene3D" id="1.20.1050.10">
    <property type="match status" value="1"/>
</dbReference>
<feature type="domain" description="GST C-terminal" evidence="3">
    <location>
        <begin position="90"/>
        <end position="214"/>
    </location>
</feature>
<dbReference type="Pfam" id="PF13409">
    <property type="entry name" value="GST_N_2"/>
    <property type="match status" value="1"/>
</dbReference>
<evidence type="ECO:0000313" key="4">
    <source>
        <dbReference type="EMBL" id="KAJ8718208.1"/>
    </source>
</evidence>
<dbReference type="SFLD" id="SFLDG01153">
    <property type="entry name" value="Main.4:_Theta-like"/>
    <property type="match status" value="1"/>
</dbReference>
<dbReference type="FunFam" id="3.40.30.10:FF:000034">
    <property type="entry name" value="glutathione S-transferase 1"/>
    <property type="match status" value="1"/>
</dbReference>
<dbReference type="EMBL" id="JARGEI010000016">
    <property type="protein sequence ID" value="KAJ8718208.1"/>
    <property type="molecule type" value="Genomic_DNA"/>
</dbReference>
<dbReference type="GO" id="GO:0004364">
    <property type="term" value="F:glutathione transferase activity"/>
    <property type="evidence" value="ECO:0007669"/>
    <property type="project" value="TreeGrafter"/>
</dbReference>
<name>A0AAD7YJB6_MYTSE</name>
<dbReference type="AlphaFoldDB" id="A0AAD7YJB6"/>
<dbReference type="PROSITE" id="PS50404">
    <property type="entry name" value="GST_NTER"/>
    <property type="match status" value="1"/>
</dbReference>
<evidence type="ECO:0008006" key="6">
    <source>
        <dbReference type="Google" id="ProtNLM"/>
    </source>
</evidence>
<evidence type="ECO:0000259" key="3">
    <source>
        <dbReference type="PROSITE" id="PS50405"/>
    </source>
</evidence>
<dbReference type="InterPro" id="IPR040079">
    <property type="entry name" value="Glutathione_S-Trfase"/>
</dbReference>
<evidence type="ECO:0000256" key="1">
    <source>
        <dbReference type="ARBA" id="ARBA00011738"/>
    </source>
</evidence>
<evidence type="ECO:0000259" key="2">
    <source>
        <dbReference type="PROSITE" id="PS50404"/>
    </source>
</evidence>
<comment type="caution">
    <text evidence="4">The sequence shown here is derived from an EMBL/GenBank/DDBJ whole genome shotgun (WGS) entry which is preliminary data.</text>
</comment>
<organism evidence="4 5">
    <name type="scientific">Mythimna separata</name>
    <name type="common">Oriental armyworm</name>
    <name type="synonym">Pseudaletia separata</name>
    <dbReference type="NCBI Taxonomy" id="271217"/>
    <lineage>
        <taxon>Eukaryota</taxon>
        <taxon>Metazoa</taxon>
        <taxon>Ecdysozoa</taxon>
        <taxon>Arthropoda</taxon>
        <taxon>Hexapoda</taxon>
        <taxon>Insecta</taxon>
        <taxon>Pterygota</taxon>
        <taxon>Neoptera</taxon>
        <taxon>Endopterygota</taxon>
        <taxon>Lepidoptera</taxon>
        <taxon>Glossata</taxon>
        <taxon>Ditrysia</taxon>
        <taxon>Noctuoidea</taxon>
        <taxon>Noctuidae</taxon>
        <taxon>Noctuinae</taxon>
        <taxon>Hadenini</taxon>
        <taxon>Mythimna</taxon>
    </lineage>
</organism>
<reference evidence="4" key="1">
    <citation type="submission" date="2023-03" db="EMBL/GenBank/DDBJ databases">
        <title>Chromosome-level genomes of two armyworms, Mythimna separata and Mythimna loreyi, provide insights into the biosynthesis and reception of sex pheromones.</title>
        <authorList>
            <person name="Zhao H."/>
        </authorList>
    </citation>
    <scope>NUCLEOTIDE SEQUENCE</scope>
    <source>
        <strain evidence="4">BeijingLab</strain>
        <tissue evidence="4">Pupa</tissue>
    </source>
</reference>
<dbReference type="InterPro" id="IPR004046">
    <property type="entry name" value="GST_C"/>
</dbReference>
<dbReference type="InterPro" id="IPR010987">
    <property type="entry name" value="Glutathione-S-Trfase_C-like"/>
</dbReference>
<protein>
    <recommendedName>
        <fullName evidence="6">Glutathione transferase</fullName>
    </recommendedName>
</protein>
<dbReference type="Pfam" id="PF00043">
    <property type="entry name" value="GST_C"/>
    <property type="match status" value="1"/>
</dbReference>
<dbReference type="PROSITE" id="PS50405">
    <property type="entry name" value="GST_CTER"/>
    <property type="match status" value="1"/>
</dbReference>
<gene>
    <name evidence="4" type="ORF">PYW07_006138</name>
</gene>
<dbReference type="InterPro" id="IPR004045">
    <property type="entry name" value="Glutathione_S-Trfase_N"/>
</dbReference>
<feature type="domain" description="GST N-terminal" evidence="2">
    <location>
        <begin position="1"/>
        <end position="82"/>
    </location>
</feature>
<dbReference type="GO" id="GO:0006749">
    <property type="term" value="P:glutathione metabolic process"/>
    <property type="evidence" value="ECO:0007669"/>
    <property type="project" value="TreeGrafter"/>
</dbReference>
<dbReference type="SFLD" id="SFLDG00358">
    <property type="entry name" value="Main_(cytGST)"/>
    <property type="match status" value="1"/>
</dbReference>
<proteinExistence type="predicted"/>
<dbReference type="Proteomes" id="UP001231518">
    <property type="component" value="Chromosome 18"/>
</dbReference>
<dbReference type="CDD" id="cd03177">
    <property type="entry name" value="GST_C_Delta_Epsilon"/>
    <property type="match status" value="1"/>
</dbReference>
<evidence type="ECO:0000313" key="5">
    <source>
        <dbReference type="Proteomes" id="UP001231518"/>
    </source>
</evidence>
<dbReference type="InterPro" id="IPR036249">
    <property type="entry name" value="Thioredoxin-like_sf"/>
</dbReference>
<accession>A0AAD7YJB6</accession>
<keyword evidence="5" id="KW-1185">Reference proteome</keyword>
<dbReference type="PANTHER" id="PTHR43969">
    <property type="entry name" value="GLUTATHIONE S TRANSFERASE D10, ISOFORM A-RELATED"/>
    <property type="match status" value="1"/>
</dbReference>
<dbReference type="SUPFAM" id="SSF52833">
    <property type="entry name" value="Thioredoxin-like"/>
    <property type="match status" value="1"/>
</dbReference>
<dbReference type="SUPFAM" id="SSF47616">
    <property type="entry name" value="GST C-terminal domain-like"/>
    <property type="match status" value="1"/>
</dbReference>
<dbReference type="Gene3D" id="3.40.30.10">
    <property type="entry name" value="Glutaredoxin"/>
    <property type="match status" value="1"/>
</dbReference>
<sequence>MPFKIYKSNLSPPSRAVLMMAELLKLNYVTQDVDLMAGEHRSPDYLEKNPMHTVPVLEDGDFLLADSHAIIIYLVSRHSGGQQSKLYPSDLKLRATINQRLFFETSNIAGAAREVVVGVMTGQSATANQIENLDEAYGILEKYLQKTKYVAANHLTIADVSLVAGISSINVLVPVNAKYTRVHAWWNSLKEEDWYKSANVPGLAQYEEFMKSKLK</sequence>
<comment type="subunit">
    <text evidence="1">Homodimer.</text>
</comment>
<dbReference type="SFLD" id="SFLDS00019">
    <property type="entry name" value="Glutathione_Transferase_(cytos"/>
    <property type="match status" value="1"/>
</dbReference>
<dbReference type="InterPro" id="IPR036282">
    <property type="entry name" value="Glutathione-S-Trfase_C_sf"/>
</dbReference>